<evidence type="ECO:0000256" key="3">
    <source>
        <dbReference type="ARBA" id="ARBA00022729"/>
    </source>
</evidence>
<accession>A0A934J066</accession>
<feature type="signal peptide" evidence="10">
    <location>
        <begin position="1"/>
        <end position="23"/>
    </location>
</feature>
<evidence type="ECO:0000256" key="4">
    <source>
        <dbReference type="ARBA" id="ARBA00022801"/>
    </source>
</evidence>
<comment type="similarity">
    <text evidence="2 9">Belongs to the glycosyl hydrolase 8 (cellulase D) family.</text>
</comment>
<evidence type="ECO:0000256" key="1">
    <source>
        <dbReference type="ARBA" id="ARBA00000966"/>
    </source>
</evidence>
<evidence type="ECO:0000256" key="10">
    <source>
        <dbReference type="SAM" id="SignalP"/>
    </source>
</evidence>
<feature type="chain" id="PRO_5036698559" description="Glucanase" evidence="10">
    <location>
        <begin position="24"/>
        <end position="351"/>
    </location>
</feature>
<sequence>MTAAPRILAVLGFLASTTLSALGAPVITSEEWQSYRDNFIGPEGRVIDKANGDISHSESQGYGLLLAVLAEDRAAFDLILEFTNSELRIREDGLAAWRWEPQASPHVTDSNNATDGDMLIAYAMIRAGEQWQDPALISAGTEMIRTVGRTMLVEADGMPAILPGEFGFLEEEADNVPVLNPSYWIFESFPLFTRVDPVIDWMAVSETGLELLSRAAETEAGIPSDWAQLVDGGIRPSPNVPAEFGYNGIRIPLYLMRAGQDPAYLEPFRRQFAERGLATVDVVENVQLDPIAEPGYQLITAAMECVSAGTPIPAELQRMEPTSYYAATLQLLMLDYLRREHTACLDAGGAT</sequence>
<keyword evidence="6 9" id="KW-0326">Glycosidase</keyword>
<keyword evidence="7 9" id="KW-0624">Polysaccharide degradation</keyword>
<dbReference type="Proteomes" id="UP000602124">
    <property type="component" value="Unassembled WGS sequence"/>
</dbReference>
<comment type="catalytic activity">
    <reaction evidence="1">
        <text>Endohydrolysis of (1-&gt;4)-beta-D-glucosidic linkages in cellulose, lichenin and cereal beta-D-glucans.</text>
        <dbReference type="EC" id="3.2.1.4"/>
    </reaction>
</comment>
<protein>
    <recommendedName>
        <fullName evidence="9">Glucanase</fullName>
        <ecNumber evidence="9">3.2.1.-</ecNumber>
    </recommendedName>
</protein>
<evidence type="ECO:0000256" key="2">
    <source>
        <dbReference type="ARBA" id="ARBA00009209"/>
    </source>
</evidence>
<gene>
    <name evidence="11" type="ORF">JEQ47_17255</name>
</gene>
<dbReference type="EC" id="3.2.1.-" evidence="9"/>
<keyword evidence="5" id="KW-0136">Cellulose degradation</keyword>
<dbReference type="InterPro" id="IPR019834">
    <property type="entry name" value="Glyco_hydro_8_CS"/>
</dbReference>
<organism evidence="11 12">
    <name type="scientific">Devosia sediminis</name>
    <dbReference type="NCBI Taxonomy" id="2798801"/>
    <lineage>
        <taxon>Bacteria</taxon>
        <taxon>Pseudomonadati</taxon>
        <taxon>Pseudomonadota</taxon>
        <taxon>Alphaproteobacteria</taxon>
        <taxon>Hyphomicrobiales</taxon>
        <taxon>Devosiaceae</taxon>
        <taxon>Devosia</taxon>
    </lineage>
</organism>
<dbReference type="PRINTS" id="PR00735">
    <property type="entry name" value="GLHYDRLASE8"/>
</dbReference>
<evidence type="ECO:0000313" key="12">
    <source>
        <dbReference type="Proteomes" id="UP000602124"/>
    </source>
</evidence>
<name>A0A934J066_9HYPH</name>
<evidence type="ECO:0000256" key="8">
    <source>
        <dbReference type="PROSITE-ProRule" id="PRU10058"/>
    </source>
</evidence>
<keyword evidence="12" id="KW-1185">Reference proteome</keyword>
<evidence type="ECO:0000256" key="5">
    <source>
        <dbReference type="ARBA" id="ARBA00023001"/>
    </source>
</evidence>
<dbReference type="SUPFAM" id="SSF48208">
    <property type="entry name" value="Six-hairpin glycosidases"/>
    <property type="match status" value="1"/>
</dbReference>
<evidence type="ECO:0000313" key="11">
    <source>
        <dbReference type="EMBL" id="MBJ3786476.1"/>
    </source>
</evidence>
<dbReference type="Gene3D" id="1.50.10.10">
    <property type="match status" value="1"/>
</dbReference>
<dbReference type="GO" id="GO:0008810">
    <property type="term" value="F:cellulase activity"/>
    <property type="evidence" value="ECO:0007669"/>
    <property type="project" value="UniProtKB-EC"/>
</dbReference>
<dbReference type="EMBL" id="JAEKMH010000004">
    <property type="protein sequence ID" value="MBJ3786476.1"/>
    <property type="molecule type" value="Genomic_DNA"/>
</dbReference>
<dbReference type="InterPro" id="IPR012341">
    <property type="entry name" value="6hp_glycosidase-like_sf"/>
</dbReference>
<evidence type="ECO:0000256" key="9">
    <source>
        <dbReference type="RuleBase" id="RU361167"/>
    </source>
</evidence>
<dbReference type="PROSITE" id="PS00812">
    <property type="entry name" value="GLYCOSYL_HYDROL_F8"/>
    <property type="match status" value="1"/>
</dbReference>
<dbReference type="InterPro" id="IPR008928">
    <property type="entry name" value="6-hairpin_glycosidase_sf"/>
</dbReference>
<keyword evidence="7 9" id="KW-0119">Carbohydrate metabolism</keyword>
<dbReference type="AlphaFoldDB" id="A0A934J066"/>
<proteinExistence type="inferred from homology"/>
<dbReference type="RefSeq" id="WP_198877662.1">
    <property type="nucleotide sequence ID" value="NZ_JAEKMH010000004.1"/>
</dbReference>
<feature type="active site" description="Nucleophile" evidence="8">
    <location>
        <position position="115"/>
    </location>
</feature>
<dbReference type="GO" id="GO:0030245">
    <property type="term" value="P:cellulose catabolic process"/>
    <property type="evidence" value="ECO:0007669"/>
    <property type="project" value="UniProtKB-KW"/>
</dbReference>
<reference evidence="11" key="1">
    <citation type="submission" date="2020-12" db="EMBL/GenBank/DDBJ databases">
        <title>Devosia sp. MSA67 isolated from Mo River.</title>
        <authorList>
            <person name="Ma F."/>
            <person name="Zi Z."/>
        </authorList>
    </citation>
    <scope>NUCLEOTIDE SEQUENCE</scope>
    <source>
        <strain evidence="11">MSA67</strain>
    </source>
</reference>
<dbReference type="InterPro" id="IPR002037">
    <property type="entry name" value="Glyco_hydro_8"/>
</dbReference>
<dbReference type="Pfam" id="PF01270">
    <property type="entry name" value="Glyco_hydro_8"/>
    <property type="match status" value="1"/>
</dbReference>
<evidence type="ECO:0000256" key="7">
    <source>
        <dbReference type="ARBA" id="ARBA00023326"/>
    </source>
</evidence>
<keyword evidence="3 10" id="KW-0732">Signal</keyword>
<evidence type="ECO:0000256" key="6">
    <source>
        <dbReference type="ARBA" id="ARBA00023295"/>
    </source>
</evidence>
<comment type="caution">
    <text evidence="11">The sequence shown here is derived from an EMBL/GenBank/DDBJ whole genome shotgun (WGS) entry which is preliminary data.</text>
</comment>
<keyword evidence="4 9" id="KW-0378">Hydrolase</keyword>